<accession>A0A482XZH0</accession>
<dbReference type="OrthoDB" id="206316at2157"/>
<feature type="transmembrane region" description="Helical" evidence="1">
    <location>
        <begin position="312"/>
        <end position="333"/>
    </location>
</feature>
<keyword evidence="1" id="KW-1133">Transmembrane helix</keyword>
<feature type="transmembrane region" description="Helical" evidence="1">
    <location>
        <begin position="279"/>
        <end position="300"/>
    </location>
</feature>
<evidence type="ECO:0000313" key="3">
    <source>
        <dbReference type="Proteomes" id="UP000292704"/>
    </source>
</evidence>
<feature type="transmembrane region" description="Helical" evidence="1">
    <location>
        <begin position="380"/>
        <end position="398"/>
    </location>
</feature>
<reference evidence="2 3" key="1">
    <citation type="submission" date="2019-02" db="EMBL/GenBank/DDBJ databases">
        <title>Genome analysis provides insights into bioremediation potentialities and Haloocin production by Natrinema altunense strain 4.1R isolated from Chott Douz in Tunisian desert.</title>
        <authorList>
            <person name="Najjari A."/>
            <person name="Youssef N."/>
            <person name="Ben Dhia O."/>
            <person name="Ferjani R."/>
            <person name="El Hidri D."/>
            <person name="Ouzari H.I."/>
            <person name="Cherif A."/>
        </authorList>
    </citation>
    <scope>NUCLEOTIDE SEQUENCE [LARGE SCALE GENOMIC DNA]</scope>
    <source>
        <strain evidence="2 3">4.1R</strain>
    </source>
</reference>
<organism evidence="2 3">
    <name type="scientific">Natrinema altunense</name>
    <dbReference type="NCBI Taxonomy" id="222984"/>
    <lineage>
        <taxon>Archaea</taxon>
        <taxon>Methanobacteriati</taxon>
        <taxon>Methanobacteriota</taxon>
        <taxon>Stenosarchaea group</taxon>
        <taxon>Halobacteria</taxon>
        <taxon>Halobacteriales</taxon>
        <taxon>Natrialbaceae</taxon>
        <taxon>Natrinema</taxon>
    </lineage>
</organism>
<feature type="transmembrane region" description="Helical" evidence="1">
    <location>
        <begin position="219"/>
        <end position="237"/>
    </location>
</feature>
<dbReference type="EMBL" id="SHMR01000005">
    <property type="protein sequence ID" value="RZH67464.1"/>
    <property type="molecule type" value="Genomic_DNA"/>
</dbReference>
<dbReference type="RefSeq" id="WP_130170781.1">
    <property type="nucleotide sequence ID" value="NZ_SHMR01000005.1"/>
</dbReference>
<evidence type="ECO:0000256" key="1">
    <source>
        <dbReference type="SAM" id="Phobius"/>
    </source>
</evidence>
<comment type="caution">
    <text evidence="2">The sequence shown here is derived from an EMBL/GenBank/DDBJ whole genome shotgun (WGS) entry which is preliminary data.</text>
</comment>
<dbReference type="STRING" id="222984.GCA_000731985_01320"/>
<feature type="transmembrane region" description="Helical" evidence="1">
    <location>
        <begin position="46"/>
        <end position="66"/>
    </location>
</feature>
<feature type="transmembrane region" description="Helical" evidence="1">
    <location>
        <begin position="243"/>
        <end position="267"/>
    </location>
</feature>
<dbReference type="AlphaFoldDB" id="A0A482XZH0"/>
<feature type="transmembrane region" description="Helical" evidence="1">
    <location>
        <begin position="152"/>
        <end position="174"/>
    </location>
</feature>
<gene>
    <name evidence="2" type="ORF">ELS17_11415</name>
</gene>
<feature type="transmembrane region" description="Helical" evidence="1">
    <location>
        <begin position="353"/>
        <end position="374"/>
    </location>
</feature>
<evidence type="ECO:0000313" key="2">
    <source>
        <dbReference type="EMBL" id="RZH67464.1"/>
    </source>
</evidence>
<proteinExistence type="predicted"/>
<protein>
    <submittedName>
        <fullName evidence="2">Uncharacterized protein</fullName>
    </submittedName>
</protein>
<feature type="transmembrane region" description="Helical" evidence="1">
    <location>
        <begin position="16"/>
        <end position="34"/>
    </location>
</feature>
<name>A0A482XZH0_9EURY</name>
<feature type="transmembrane region" description="Helical" evidence="1">
    <location>
        <begin position="186"/>
        <end position="207"/>
    </location>
</feature>
<keyword evidence="1" id="KW-0812">Transmembrane</keyword>
<keyword evidence="1" id="KW-0472">Membrane</keyword>
<feature type="transmembrane region" description="Helical" evidence="1">
    <location>
        <begin position="78"/>
        <end position="101"/>
    </location>
</feature>
<sequence length="405" mass="40833">MGTGNATATVTRWSRAFVAVGIGFFVAWQVAVAVDVGRAATVPLGVFGFVLHVVFGKAYTLVPSYFARELAGPRAPAIHLPLASFGALGAFAVGTGIAPAIVALASAASWLAGSLVFVGTLCWTVRDNPTGRETGTGETDAHRRRADRIANAAVPFVLAYLTVGSALPLAAALGREPSVLPASGPATTHLLAAGTVALLVFAIGFRLLPRLLVASVHPLLVSVVVAAGIAGPALLAADFRGGALFRVGAALQATALVGFAVAVLDLARQSDRRRVGGRAIIAAAGCGALIAVLGLCFAFAPAAGLPAAAFDAHYRLAVGGFLGLTIVGVTYRFYPPAVASAPGIGDRTASASVAALVAGLGLEVAGLLAAVPSLVGPGRWLSVVGALLYAAVLWTVFFERADWTG</sequence>
<dbReference type="Proteomes" id="UP000292704">
    <property type="component" value="Unassembled WGS sequence"/>
</dbReference>
<feature type="transmembrane region" description="Helical" evidence="1">
    <location>
        <begin position="107"/>
        <end position="125"/>
    </location>
</feature>